<sequence length="273" mass="30626">MLHFRDRKAFFSVLGFLLLALISYFILSDAAFFHSMNAGTIAYLDEKREEVMTLTVLSGVISTAITAIPGDIGIPVAENFADIADYLLVVFGGIWVQKYLVSLAMALTFKFFIPISCLIAAANAFLKLDHLKAIATRFTLFSLLILFLVPSSVWLSKHVEGTYQYSVQEKIVEIESTASEVEEDKNFFEELVDDVTDYFAIIKEKTETALANMLEAAVVLIITSCIIPILVFLIFFKAFHFIFGITLPTPPYKPTVFNKLMKSRQTKKVVNTD</sequence>
<feature type="transmembrane region" description="Helical" evidence="1">
    <location>
        <begin position="9"/>
        <end position="27"/>
    </location>
</feature>
<evidence type="ECO:0000313" key="3">
    <source>
        <dbReference type="Proteomes" id="UP000071533"/>
    </source>
</evidence>
<gene>
    <name evidence="2" type="ORF">ERS132431_01710</name>
</gene>
<keyword evidence="1" id="KW-1133">Transmembrane helix</keyword>
<dbReference type="Proteomes" id="UP000071533">
    <property type="component" value="Unassembled WGS sequence"/>
</dbReference>
<reference evidence="2 3" key="1">
    <citation type="submission" date="2016-02" db="EMBL/GenBank/DDBJ databases">
        <authorList>
            <consortium name="Pathogen Informatics"/>
        </authorList>
    </citation>
    <scope>NUCLEOTIDE SEQUENCE [LARGE SCALE GENOMIC DNA]</scope>
    <source>
        <strain evidence="2 3">LSS69</strain>
    </source>
</reference>
<evidence type="ECO:0000313" key="2">
    <source>
        <dbReference type="EMBL" id="CYV49956.1"/>
    </source>
</evidence>
<evidence type="ECO:0000256" key="1">
    <source>
        <dbReference type="SAM" id="Phobius"/>
    </source>
</evidence>
<proteinExistence type="predicted"/>
<accession>A0A116MIR6</accession>
<feature type="transmembrane region" description="Helical" evidence="1">
    <location>
        <begin position="80"/>
        <end position="97"/>
    </location>
</feature>
<protein>
    <submittedName>
        <fullName evidence="2">Membrane protein</fullName>
    </submittedName>
</protein>
<keyword evidence="1" id="KW-0472">Membrane</keyword>
<dbReference type="RefSeq" id="WP_044689388.1">
    <property type="nucleotide sequence ID" value="NZ_CEHX01000010.1"/>
</dbReference>
<dbReference type="AlphaFoldDB" id="A0A116MIR6"/>
<feature type="transmembrane region" description="Helical" evidence="1">
    <location>
        <begin position="138"/>
        <end position="156"/>
    </location>
</feature>
<keyword evidence="1" id="KW-0812">Transmembrane</keyword>
<feature type="transmembrane region" description="Helical" evidence="1">
    <location>
        <begin position="51"/>
        <end position="68"/>
    </location>
</feature>
<name>A0A116MIR6_STRSU</name>
<dbReference type="EMBL" id="FIHS01000023">
    <property type="protein sequence ID" value="CYV49956.1"/>
    <property type="molecule type" value="Genomic_DNA"/>
</dbReference>
<feature type="transmembrane region" description="Helical" evidence="1">
    <location>
        <begin position="216"/>
        <end position="236"/>
    </location>
</feature>
<organism evidence="2 3">
    <name type="scientific">Streptococcus suis</name>
    <dbReference type="NCBI Taxonomy" id="1307"/>
    <lineage>
        <taxon>Bacteria</taxon>
        <taxon>Bacillati</taxon>
        <taxon>Bacillota</taxon>
        <taxon>Bacilli</taxon>
        <taxon>Lactobacillales</taxon>
        <taxon>Streptococcaceae</taxon>
        <taxon>Streptococcus</taxon>
    </lineage>
</organism>